<evidence type="ECO:0000256" key="1">
    <source>
        <dbReference type="ARBA" id="ARBA00022747"/>
    </source>
</evidence>
<keyword evidence="2" id="KW-0238">DNA-binding</keyword>
<feature type="domain" description="DNA methylase adenine-specific" evidence="3">
    <location>
        <begin position="190"/>
        <end position="411"/>
    </location>
</feature>
<evidence type="ECO:0000259" key="3">
    <source>
        <dbReference type="Pfam" id="PF02384"/>
    </source>
</evidence>
<protein>
    <submittedName>
        <fullName evidence="4">Type II restriction endonuclease subunit M</fullName>
    </submittedName>
</protein>
<dbReference type="Pfam" id="PF02384">
    <property type="entry name" value="N6_Mtase"/>
    <property type="match status" value="1"/>
</dbReference>
<evidence type="ECO:0000313" key="4">
    <source>
        <dbReference type="EMBL" id="GGC74225.1"/>
    </source>
</evidence>
<dbReference type="GO" id="GO:0004519">
    <property type="term" value="F:endonuclease activity"/>
    <property type="evidence" value="ECO:0007669"/>
    <property type="project" value="UniProtKB-KW"/>
</dbReference>
<dbReference type="PANTHER" id="PTHR42998">
    <property type="entry name" value="TYPE I RESTRICTION ENZYME HINDVIIP M PROTEIN-RELATED"/>
    <property type="match status" value="1"/>
</dbReference>
<dbReference type="SUPFAM" id="SSF116734">
    <property type="entry name" value="DNA methylase specificity domain"/>
    <property type="match status" value="1"/>
</dbReference>
<accession>A0A916UHY7</accession>
<dbReference type="SUPFAM" id="SSF53335">
    <property type="entry name" value="S-adenosyl-L-methionine-dependent methyltransferases"/>
    <property type="match status" value="1"/>
</dbReference>
<dbReference type="AlphaFoldDB" id="A0A916UHY7"/>
<evidence type="ECO:0000256" key="2">
    <source>
        <dbReference type="ARBA" id="ARBA00023125"/>
    </source>
</evidence>
<dbReference type="CDD" id="cd02440">
    <property type="entry name" value="AdoMet_MTases"/>
    <property type="match status" value="1"/>
</dbReference>
<dbReference type="InterPro" id="IPR003356">
    <property type="entry name" value="DNA_methylase_A-5"/>
</dbReference>
<dbReference type="InterPro" id="IPR029063">
    <property type="entry name" value="SAM-dependent_MTases_sf"/>
</dbReference>
<sequence length="657" mass="70626">MVTPSEIAEIAGVSRGAVTNWRKRPVSPPFPQPASGTQGKLLYDKADIIEWLDARKHGDQSASTPDSLWTALNKLPTALPATAYGELALALCCAHSLRSGEQAHADDPFGQLRELASAATDRDPAWTIVAEILSEHHAFLGENDNGKAVIAALDTIPDTQLSDAVDTVLHRMAGPLGRIAGYGMNEHGVTGSRIATLLAALASDARGTIYDPACGIGETLTAIAKTRTTDPQLGDVRIIGHDINEDAIRIARMRALLVDVPATFNATDVLKEDPDPELRADTIVCEPPFGVPWEPAISDQRWAYGVPSPKNADLAWIQHALAHLTPSGRAYIITPPSTLYSVVHAPIRSALVKRGCVESIILLPPKMHLHTSIPLAVWVLRQPTNPVDAVLFIDASDVTTPEKHAHTWLTTGKSDEAATALIPIVDLLANDSILNPRRWTTPHTEAHPETVVARYHGTHRTLHAALETLNETTTPQLDELTTVPRITTIKELAEHGIIAIELGKRAPTSQSNIVTARDIREGLPAQSGRSAGKDCTQAGDILVTTTLPINAVIDHHGGRTVGPNVYRIRVNDTRQCNPEYLAACLTGSWNTRFATGGAAQRISIRDLEIPLVMIDEQHRVAATVRQTQQLAQKAAAVAQAASDVSSAILDMARYGAS</sequence>
<reference evidence="4" key="1">
    <citation type="journal article" date="2014" name="Int. J. Syst. Evol. Microbiol.">
        <title>Complete genome sequence of Corynebacterium casei LMG S-19264T (=DSM 44701T), isolated from a smear-ripened cheese.</title>
        <authorList>
            <consortium name="US DOE Joint Genome Institute (JGI-PGF)"/>
            <person name="Walter F."/>
            <person name="Albersmeier A."/>
            <person name="Kalinowski J."/>
            <person name="Ruckert C."/>
        </authorList>
    </citation>
    <scope>NUCLEOTIDE SEQUENCE</scope>
    <source>
        <strain evidence="4">CGMCC 1.15478</strain>
    </source>
</reference>
<dbReference type="SUPFAM" id="SSF46955">
    <property type="entry name" value="Putative DNA-binding domain"/>
    <property type="match status" value="1"/>
</dbReference>
<gene>
    <name evidence="4" type="ORF">GCM10011410_29360</name>
</gene>
<dbReference type="GO" id="GO:0008170">
    <property type="term" value="F:N-methyltransferase activity"/>
    <property type="evidence" value="ECO:0007669"/>
    <property type="project" value="InterPro"/>
</dbReference>
<keyword evidence="5" id="KW-1185">Reference proteome</keyword>
<comment type="caution">
    <text evidence="4">The sequence shown here is derived from an EMBL/GenBank/DDBJ whole genome shotgun (WGS) entry which is preliminary data.</text>
</comment>
<keyword evidence="4" id="KW-0255">Endonuclease</keyword>
<dbReference type="InterPro" id="IPR036388">
    <property type="entry name" value="WH-like_DNA-bd_sf"/>
</dbReference>
<keyword evidence="4" id="KW-0540">Nuclease</keyword>
<dbReference type="Gene3D" id="1.10.10.10">
    <property type="entry name" value="Winged helix-like DNA-binding domain superfamily/Winged helix DNA-binding domain"/>
    <property type="match status" value="1"/>
</dbReference>
<organism evidence="4 5">
    <name type="scientific">Hoyosella rhizosphaerae</name>
    <dbReference type="NCBI Taxonomy" id="1755582"/>
    <lineage>
        <taxon>Bacteria</taxon>
        <taxon>Bacillati</taxon>
        <taxon>Actinomycetota</taxon>
        <taxon>Actinomycetes</taxon>
        <taxon>Mycobacteriales</taxon>
        <taxon>Hoyosellaceae</taxon>
        <taxon>Hoyosella</taxon>
    </lineage>
</organism>
<dbReference type="Proteomes" id="UP000641514">
    <property type="component" value="Unassembled WGS sequence"/>
</dbReference>
<keyword evidence="1" id="KW-0680">Restriction system</keyword>
<proteinExistence type="predicted"/>
<dbReference type="PANTHER" id="PTHR42998:SF1">
    <property type="entry name" value="TYPE I RESTRICTION ENZYME HINDI METHYLASE SUBUNIT"/>
    <property type="match status" value="1"/>
</dbReference>
<dbReference type="InterPro" id="IPR052916">
    <property type="entry name" value="Type-I_RE_MTase_Subunit"/>
</dbReference>
<keyword evidence="4" id="KW-0378">Hydrolase</keyword>
<evidence type="ECO:0000313" key="5">
    <source>
        <dbReference type="Proteomes" id="UP000641514"/>
    </source>
</evidence>
<reference evidence="4" key="2">
    <citation type="submission" date="2020-09" db="EMBL/GenBank/DDBJ databases">
        <authorList>
            <person name="Sun Q."/>
            <person name="Zhou Y."/>
        </authorList>
    </citation>
    <scope>NUCLEOTIDE SEQUENCE</scope>
    <source>
        <strain evidence="4">CGMCC 1.15478</strain>
    </source>
</reference>
<dbReference type="GO" id="GO:0009307">
    <property type="term" value="P:DNA restriction-modification system"/>
    <property type="evidence" value="ECO:0007669"/>
    <property type="project" value="UniProtKB-KW"/>
</dbReference>
<dbReference type="Gene3D" id="3.90.220.20">
    <property type="entry name" value="DNA methylase specificity domains"/>
    <property type="match status" value="1"/>
</dbReference>
<dbReference type="InterPro" id="IPR044946">
    <property type="entry name" value="Restrct_endonuc_typeI_TRD_sf"/>
</dbReference>
<dbReference type="Gene3D" id="3.40.50.150">
    <property type="entry name" value="Vaccinia Virus protein VP39"/>
    <property type="match status" value="1"/>
</dbReference>
<dbReference type="EMBL" id="BMJH01000003">
    <property type="protein sequence ID" value="GGC74225.1"/>
    <property type="molecule type" value="Genomic_DNA"/>
</dbReference>
<dbReference type="GO" id="GO:0003677">
    <property type="term" value="F:DNA binding"/>
    <property type="evidence" value="ECO:0007669"/>
    <property type="project" value="UniProtKB-KW"/>
</dbReference>
<dbReference type="InterPro" id="IPR009061">
    <property type="entry name" value="DNA-bd_dom_put_sf"/>
</dbReference>
<name>A0A916UHY7_9ACTN</name>
<dbReference type="PRINTS" id="PR00507">
    <property type="entry name" value="N12N6MTFRASE"/>
</dbReference>